<evidence type="ECO:0000313" key="1">
    <source>
        <dbReference type="EMBL" id="WMV26082.1"/>
    </source>
</evidence>
<organism evidence="1 2">
    <name type="scientific">Solanum verrucosum</name>
    <dbReference type="NCBI Taxonomy" id="315347"/>
    <lineage>
        <taxon>Eukaryota</taxon>
        <taxon>Viridiplantae</taxon>
        <taxon>Streptophyta</taxon>
        <taxon>Embryophyta</taxon>
        <taxon>Tracheophyta</taxon>
        <taxon>Spermatophyta</taxon>
        <taxon>Magnoliopsida</taxon>
        <taxon>eudicotyledons</taxon>
        <taxon>Gunneridae</taxon>
        <taxon>Pentapetalae</taxon>
        <taxon>asterids</taxon>
        <taxon>lamiids</taxon>
        <taxon>Solanales</taxon>
        <taxon>Solanaceae</taxon>
        <taxon>Solanoideae</taxon>
        <taxon>Solaneae</taxon>
        <taxon>Solanum</taxon>
    </lineage>
</organism>
<proteinExistence type="predicted"/>
<dbReference type="AlphaFoldDB" id="A0AAF0QLK4"/>
<accession>A0AAF0QLK4</accession>
<dbReference type="EMBL" id="CP133615">
    <property type="protein sequence ID" value="WMV26082.1"/>
    <property type="molecule type" value="Genomic_DNA"/>
</dbReference>
<protein>
    <recommendedName>
        <fullName evidence="3">RNase H type-1 domain-containing protein</fullName>
    </recommendedName>
</protein>
<name>A0AAF0QLK4_SOLVR</name>
<sequence length="92" mass="10634">MTKVIEGIWEVPWSVVKEVEAINKMRKNVPIQLKHTLREGNTRADFFANLVVNFAGTYLVENFQELPNEAKIILNMDMSSMPNFRIIQQPNS</sequence>
<evidence type="ECO:0008006" key="3">
    <source>
        <dbReference type="Google" id="ProtNLM"/>
    </source>
</evidence>
<reference evidence="1" key="1">
    <citation type="submission" date="2023-08" db="EMBL/GenBank/DDBJ databases">
        <title>A de novo genome assembly of Solanum verrucosum Schlechtendal, a Mexican diploid species geographically isolated from the other diploid A-genome species in potato relatives.</title>
        <authorList>
            <person name="Hosaka K."/>
        </authorList>
    </citation>
    <scope>NUCLEOTIDE SEQUENCE</scope>
    <source>
        <tissue evidence="1">Young leaves</tissue>
    </source>
</reference>
<gene>
    <name evidence="1" type="ORF">MTR67_019467</name>
</gene>
<keyword evidence="2" id="KW-1185">Reference proteome</keyword>
<evidence type="ECO:0000313" key="2">
    <source>
        <dbReference type="Proteomes" id="UP001234989"/>
    </source>
</evidence>
<dbReference type="Proteomes" id="UP001234989">
    <property type="component" value="Chromosome 4"/>
</dbReference>